<evidence type="ECO:0000313" key="2">
    <source>
        <dbReference type="EMBL" id="XCM39490.1"/>
    </source>
</evidence>
<dbReference type="EMBL" id="CP159837">
    <property type="protein sequence ID" value="XCM39490.1"/>
    <property type="molecule type" value="Genomic_DNA"/>
</dbReference>
<feature type="transmembrane region" description="Helical" evidence="1">
    <location>
        <begin position="207"/>
        <end position="228"/>
    </location>
</feature>
<sequence>MSEINQTNKLENIAEIIASLPRQELLERCQTEAQKNEWHNYKKNQLLLAKAWEAQFIIDQGDPINDALENQEISKHRHDMLQEKVTLYKCQWELIKAANQYVEKWYNRIYEFLSKVEKKFLPPKRNHSGDDGVGKYPFDSAFDLFAEILREEVEGSFSWCLEPYYEVPVKKWREASKLLINNLEAADNNGVSPKLKPTEIENFKNKLVWGKLGFSWLGFTLLVCQFVAMRDSAKRIPYGNRVLAEKLVAYNRQLVEYTKVGVRASRKVGGFAWNKGEIMSTSKTGGTYHKSE</sequence>
<keyword evidence="1" id="KW-0812">Transmembrane</keyword>
<keyword evidence="1" id="KW-1133">Transmembrane helix</keyword>
<proteinExistence type="predicted"/>
<organism evidence="2">
    <name type="scientific">Planktothricoides raciborskii GIHE-MW2</name>
    <dbReference type="NCBI Taxonomy" id="2792601"/>
    <lineage>
        <taxon>Bacteria</taxon>
        <taxon>Bacillati</taxon>
        <taxon>Cyanobacteriota</taxon>
        <taxon>Cyanophyceae</taxon>
        <taxon>Oscillatoriophycideae</taxon>
        <taxon>Oscillatoriales</taxon>
        <taxon>Oscillatoriaceae</taxon>
        <taxon>Planktothricoides</taxon>
    </lineage>
</organism>
<dbReference type="RefSeq" id="WP_054466954.1">
    <property type="nucleotide sequence ID" value="NZ_CP159837.1"/>
</dbReference>
<name>A0AAU8JMW1_9CYAN</name>
<reference evidence="2" key="1">
    <citation type="submission" date="2024-07" db="EMBL/GenBank/DDBJ databases">
        <authorList>
            <person name="Kim Y.J."/>
            <person name="Jeong J.Y."/>
        </authorList>
    </citation>
    <scope>NUCLEOTIDE SEQUENCE</scope>
    <source>
        <strain evidence="2">GIHE-MW2</strain>
    </source>
</reference>
<evidence type="ECO:0000256" key="1">
    <source>
        <dbReference type="SAM" id="Phobius"/>
    </source>
</evidence>
<gene>
    <name evidence="2" type="ORF">ABWT76_002426</name>
</gene>
<protein>
    <submittedName>
        <fullName evidence="2">Uncharacterized protein</fullName>
    </submittedName>
</protein>
<dbReference type="AlphaFoldDB" id="A0AAU8JMW1"/>
<keyword evidence="1" id="KW-0472">Membrane</keyword>
<accession>A0AAU8JMW1</accession>